<dbReference type="CDD" id="cd07993">
    <property type="entry name" value="LPLAT_DHAPAT-like"/>
    <property type="match status" value="1"/>
</dbReference>
<keyword evidence="3" id="KW-0808">Transferase</keyword>
<dbReference type="PIRSF" id="PIRSF000437">
    <property type="entry name" value="GPAT_DHAPAT"/>
    <property type="match status" value="1"/>
</dbReference>
<dbReference type="PANTHER" id="PTHR12563:SF17">
    <property type="entry name" value="DIHYDROXYACETONE PHOSPHATE ACYLTRANSFERASE"/>
    <property type="match status" value="1"/>
</dbReference>
<dbReference type="SMART" id="SM00563">
    <property type="entry name" value="PlsC"/>
    <property type="match status" value="1"/>
</dbReference>
<feature type="domain" description="Phospholipid/glycerol acyltransferase" evidence="6">
    <location>
        <begin position="85"/>
        <end position="212"/>
    </location>
</feature>
<comment type="similarity">
    <text evidence="2">Belongs to the GPAT/DAPAT family.</text>
</comment>
<evidence type="ECO:0000256" key="1">
    <source>
        <dbReference type="ARBA" id="ARBA00004184"/>
    </source>
</evidence>
<keyword evidence="5 7" id="KW-0012">Acyltransferase</keyword>
<dbReference type="RefSeq" id="WP_254570457.1">
    <property type="nucleotide sequence ID" value="NZ_CP098502.1"/>
</dbReference>
<gene>
    <name evidence="7" type="ORF">NBH00_20620</name>
</gene>
<evidence type="ECO:0000259" key="6">
    <source>
        <dbReference type="SMART" id="SM00563"/>
    </source>
</evidence>
<evidence type="ECO:0000313" key="8">
    <source>
        <dbReference type="Proteomes" id="UP001056035"/>
    </source>
</evidence>
<dbReference type="InterPro" id="IPR045520">
    <property type="entry name" value="GPAT/DHAPAT_C"/>
</dbReference>
<dbReference type="Pfam" id="PF19277">
    <property type="entry name" value="GPAT_C"/>
    <property type="match status" value="1"/>
</dbReference>
<dbReference type="EMBL" id="CP098502">
    <property type="protein sequence ID" value="UTI63735.1"/>
    <property type="molecule type" value="Genomic_DNA"/>
</dbReference>
<evidence type="ECO:0000313" key="7">
    <source>
        <dbReference type="EMBL" id="UTI63735.1"/>
    </source>
</evidence>
<reference evidence="7 8" key="1">
    <citation type="submission" date="2022-06" db="EMBL/GenBank/DDBJ databases">
        <title>Paraconexibacter antarcticus.</title>
        <authorList>
            <person name="Kim C.S."/>
        </authorList>
    </citation>
    <scope>NUCLEOTIDE SEQUENCE [LARGE SCALE GENOMIC DNA]</scope>
    <source>
        <strain evidence="7 8">02-257</strain>
    </source>
</reference>
<dbReference type="Pfam" id="PF01553">
    <property type="entry name" value="Acyltransferase"/>
    <property type="match status" value="1"/>
</dbReference>
<evidence type="ECO:0000256" key="3">
    <source>
        <dbReference type="ARBA" id="ARBA00022679"/>
    </source>
</evidence>
<dbReference type="InterPro" id="IPR002123">
    <property type="entry name" value="Plipid/glycerol_acylTrfase"/>
</dbReference>
<dbReference type="InterPro" id="IPR022284">
    <property type="entry name" value="GPAT/DHAPAT"/>
</dbReference>
<dbReference type="InterPro" id="IPR041728">
    <property type="entry name" value="GPAT/DHAPAT_LPLAT"/>
</dbReference>
<dbReference type="Proteomes" id="UP001056035">
    <property type="component" value="Chromosome"/>
</dbReference>
<organism evidence="7 8">
    <name type="scientific">Paraconexibacter antarcticus</name>
    <dbReference type="NCBI Taxonomy" id="2949664"/>
    <lineage>
        <taxon>Bacteria</taxon>
        <taxon>Bacillati</taxon>
        <taxon>Actinomycetota</taxon>
        <taxon>Thermoleophilia</taxon>
        <taxon>Solirubrobacterales</taxon>
        <taxon>Paraconexibacteraceae</taxon>
        <taxon>Paraconexibacter</taxon>
    </lineage>
</organism>
<keyword evidence="4" id="KW-0472">Membrane</keyword>
<evidence type="ECO:0000256" key="4">
    <source>
        <dbReference type="ARBA" id="ARBA00023136"/>
    </source>
</evidence>
<comment type="subcellular location">
    <subcellularLocation>
        <location evidence="1">Endomembrane system</location>
        <topology evidence="1">Peripheral membrane protein</topology>
    </subcellularLocation>
</comment>
<protein>
    <submittedName>
        <fullName evidence="7">1-acyl-sn-glycerol-3-phosphate acyltransferase</fullName>
    </submittedName>
</protein>
<accession>A0ABY5DSS0</accession>
<keyword evidence="8" id="KW-1185">Reference proteome</keyword>
<sequence>MSTSLLSDPRFVGAVHELAERQERPGDAVMADAAACLAEMETSQQRVGRAIWARWATYLYSRAYRLTVDEEALARIRDLGRTHPLVFLPSHRSNLDGYVMASLLYKHGFPGNFTLGGKNMAFWPIGPLGRRSGVIWIRRSFRDDDVYKLTLRHYLGHLVRQGHDLEWYIEGGRTRTGKLLPPTLGLFTYLADAVEDHGVQGVHVIPTSIVYDELPEVEEMTTESHGAVKPPEGLPWLLRFARQQRGDYGNVQVNFGEPIDLAEALAANGSDPVDKAARRLARHKVAIEVCARINRATPATAPSLLTLALLGVEDRALTFQQVQDVLRPVLRYVIARDIPADDGARRLTTQDGVRETLATLVTHGVVDRYDGGTETVFGIGAEQALVAGFYRNISIHWFLDRAIAELALLHVADEPGDDVVESAWDEAFRLRDLLKFDFFFADREQSRADLTAEIELIEPGWREHGREHLGEIGPAMVRSGALMAPRILRSFIETHLVVADRLQALGEWPTEPGAIADDCLGLGTQYLRQRRITSRDAISLHLFSPAVKLCANYGLLDGPELVRRRREHAAYLHALQRRLGAAGDLAHASIEQALAFS</sequence>
<proteinExistence type="inferred from homology"/>
<evidence type="ECO:0000256" key="5">
    <source>
        <dbReference type="ARBA" id="ARBA00023315"/>
    </source>
</evidence>
<evidence type="ECO:0000256" key="2">
    <source>
        <dbReference type="ARBA" id="ARBA00007937"/>
    </source>
</evidence>
<name>A0ABY5DSS0_9ACTN</name>
<dbReference type="PANTHER" id="PTHR12563">
    <property type="entry name" value="GLYCEROL-3-PHOSPHATE ACYLTRANSFERASE"/>
    <property type="match status" value="1"/>
</dbReference>
<dbReference type="GO" id="GO:0016746">
    <property type="term" value="F:acyltransferase activity"/>
    <property type="evidence" value="ECO:0007669"/>
    <property type="project" value="UniProtKB-KW"/>
</dbReference>
<dbReference type="SUPFAM" id="SSF69593">
    <property type="entry name" value="Glycerol-3-phosphate (1)-acyltransferase"/>
    <property type="match status" value="1"/>
</dbReference>